<dbReference type="AlphaFoldDB" id="A0A2V3PU60"/>
<evidence type="ECO:0000256" key="2">
    <source>
        <dbReference type="ARBA" id="ARBA00009773"/>
    </source>
</evidence>
<dbReference type="GO" id="GO:0016020">
    <property type="term" value="C:membrane"/>
    <property type="evidence" value="ECO:0007669"/>
    <property type="project" value="UniProtKB-SubCell"/>
</dbReference>
<feature type="transmembrane region" description="Helical" evidence="6">
    <location>
        <begin position="227"/>
        <end position="248"/>
    </location>
</feature>
<dbReference type="PANTHER" id="PTHR21716:SF4">
    <property type="entry name" value="TRANSMEMBRANE PROTEIN 245"/>
    <property type="match status" value="1"/>
</dbReference>
<feature type="transmembrane region" description="Helical" evidence="6">
    <location>
        <begin position="38"/>
        <end position="55"/>
    </location>
</feature>
<comment type="similarity">
    <text evidence="2">Belongs to the autoinducer-2 exporter (AI-2E) (TC 2.A.86) family.</text>
</comment>
<feature type="transmembrane region" description="Helical" evidence="6">
    <location>
        <begin position="61"/>
        <end position="79"/>
    </location>
</feature>
<protein>
    <submittedName>
        <fullName evidence="7">Putative PurR-regulated permease PerM</fullName>
    </submittedName>
</protein>
<keyword evidence="8" id="KW-1185">Reference proteome</keyword>
<dbReference type="InterPro" id="IPR002549">
    <property type="entry name" value="AI-2E-like"/>
</dbReference>
<evidence type="ECO:0000256" key="1">
    <source>
        <dbReference type="ARBA" id="ARBA00004141"/>
    </source>
</evidence>
<dbReference type="Pfam" id="PF01594">
    <property type="entry name" value="AI-2E_transport"/>
    <property type="match status" value="1"/>
</dbReference>
<evidence type="ECO:0000313" key="7">
    <source>
        <dbReference type="EMBL" id="PXV69163.1"/>
    </source>
</evidence>
<feature type="transmembrane region" description="Helical" evidence="6">
    <location>
        <begin position="165"/>
        <end position="191"/>
    </location>
</feature>
<proteinExistence type="inferred from homology"/>
<evidence type="ECO:0000256" key="4">
    <source>
        <dbReference type="ARBA" id="ARBA00022989"/>
    </source>
</evidence>
<accession>A0A2V3PU60</accession>
<comment type="caution">
    <text evidence="7">The sequence shown here is derived from an EMBL/GenBank/DDBJ whole genome shotgun (WGS) entry which is preliminary data.</text>
</comment>
<comment type="subcellular location">
    <subcellularLocation>
        <location evidence="1">Membrane</location>
        <topology evidence="1">Multi-pass membrane protein</topology>
    </subcellularLocation>
</comment>
<feature type="transmembrane region" description="Helical" evidence="6">
    <location>
        <begin position="254"/>
        <end position="276"/>
    </location>
</feature>
<gene>
    <name evidence="7" type="ORF">CLV62_101432</name>
</gene>
<keyword evidence="5 6" id="KW-0472">Membrane</keyword>
<sequence length="367" mass="41140">MPSQSNKKVCDLTLKYWDELNISHNLLISSMSDFKEQYWKYSLLIIIIILGGIVFKETLPFLSGVLGACTVYVLVRRQMSYLSETKKMRRSIAATIILVEVALIFLVPAFFVIWLLVNRLQSVNLEPSVLIKTIQHLVDLIQQKTGYDLLSGENLTMITSNITGIVQMLVGQVSSFLINSFVLLFVLYFMLLGGKRMESYVYDILPFRNKNKKDVIKSAKVMVTSNAIGIPLLALIQGCIAMIGYLIFGTPDPVIFGFLTCFATILPLIGTALIWFPLAAYLALTGDWAGAIGLTIYALVVISNIDNLVRFLLQKKLADTHPMVTIFGVVLGLSLFGFWGVIFGPLLLSLFLLCFDMFKRDYIDDQK</sequence>
<evidence type="ECO:0000256" key="5">
    <source>
        <dbReference type="ARBA" id="ARBA00023136"/>
    </source>
</evidence>
<evidence type="ECO:0000256" key="6">
    <source>
        <dbReference type="SAM" id="Phobius"/>
    </source>
</evidence>
<keyword evidence="4 6" id="KW-1133">Transmembrane helix</keyword>
<evidence type="ECO:0000313" key="8">
    <source>
        <dbReference type="Proteomes" id="UP000247973"/>
    </source>
</evidence>
<feature type="transmembrane region" description="Helical" evidence="6">
    <location>
        <begin position="288"/>
        <end position="305"/>
    </location>
</feature>
<feature type="transmembrane region" description="Helical" evidence="6">
    <location>
        <begin position="91"/>
        <end position="117"/>
    </location>
</feature>
<dbReference type="EMBL" id="QICL01000001">
    <property type="protein sequence ID" value="PXV69163.1"/>
    <property type="molecule type" value="Genomic_DNA"/>
</dbReference>
<feature type="transmembrane region" description="Helical" evidence="6">
    <location>
        <begin position="325"/>
        <end position="353"/>
    </location>
</feature>
<name>A0A2V3PU60_9BACT</name>
<organism evidence="7 8">
    <name type="scientific">Dysgonomonas alginatilytica</name>
    <dbReference type="NCBI Taxonomy" id="1605892"/>
    <lineage>
        <taxon>Bacteria</taxon>
        <taxon>Pseudomonadati</taxon>
        <taxon>Bacteroidota</taxon>
        <taxon>Bacteroidia</taxon>
        <taxon>Bacteroidales</taxon>
        <taxon>Dysgonomonadaceae</taxon>
        <taxon>Dysgonomonas</taxon>
    </lineage>
</organism>
<dbReference type="PANTHER" id="PTHR21716">
    <property type="entry name" value="TRANSMEMBRANE PROTEIN"/>
    <property type="match status" value="1"/>
</dbReference>
<dbReference type="Proteomes" id="UP000247973">
    <property type="component" value="Unassembled WGS sequence"/>
</dbReference>
<keyword evidence="3 6" id="KW-0812">Transmembrane</keyword>
<reference evidence="7 8" key="1">
    <citation type="submission" date="2018-03" db="EMBL/GenBank/DDBJ databases">
        <title>Genomic Encyclopedia of Archaeal and Bacterial Type Strains, Phase II (KMG-II): from individual species to whole genera.</title>
        <authorList>
            <person name="Goeker M."/>
        </authorList>
    </citation>
    <scope>NUCLEOTIDE SEQUENCE [LARGE SCALE GENOMIC DNA]</scope>
    <source>
        <strain evidence="7 8">DSM 100214</strain>
    </source>
</reference>
<evidence type="ECO:0000256" key="3">
    <source>
        <dbReference type="ARBA" id="ARBA00022692"/>
    </source>
</evidence>